<dbReference type="InterPro" id="IPR017438">
    <property type="entry name" value="ATP-NAD_kinase_N"/>
</dbReference>
<dbReference type="EMBL" id="LT599585">
    <property type="protein sequence ID" value="SBW85113.1"/>
    <property type="molecule type" value="Genomic_DNA"/>
</dbReference>
<evidence type="ECO:0000259" key="2">
    <source>
        <dbReference type="PROSITE" id="PS50146"/>
    </source>
</evidence>
<dbReference type="GO" id="GO:0016301">
    <property type="term" value="F:kinase activity"/>
    <property type="evidence" value="ECO:0007669"/>
    <property type="project" value="InterPro"/>
</dbReference>
<dbReference type="AlphaFoldDB" id="A0A1D3K9Q6"/>
<gene>
    <name evidence="3" type="ORF">PVE_P0068</name>
</gene>
<evidence type="ECO:0000313" key="4">
    <source>
        <dbReference type="Proteomes" id="UP000245431"/>
    </source>
</evidence>
<dbReference type="InterPro" id="IPR016064">
    <property type="entry name" value="NAD/diacylglycerol_kinase_sf"/>
</dbReference>
<feature type="domain" description="DAGKc" evidence="2">
    <location>
        <begin position="14"/>
        <end position="153"/>
    </location>
</feature>
<accession>A0A1D3K9Q6</accession>
<evidence type="ECO:0000313" key="3">
    <source>
        <dbReference type="EMBL" id="SBW85113.1"/>
    </source>
</evidence>
<name>A0A1D3K9Q6_PSEVE</name>
<keyword evidence="3" id="KW-0614">Plasmid</keyword>
<dbReference type="Gene3D" id="3.40.50.10330">
    <property type="entry name" value="Probable inorganic polyphosphate/atp-NAD kinase, domain 1"/>
    <property type="match status" value="1"/>
</dbReference>
<dbReference type="PROSITE" id="PS50146">
    <property type="entry name" value="DAGK"/>
    <property type="match status" value="1"/>
</dbReference>
<proteinExistence type="predicted"/>
<reference evidence="4" key="1">
    <citation type="submission" date="2016-07" db="EMBL/GenBank/DDBJ databases">
        <authorList>
            <person name="Florea S."/>
            <person name="Webb J.S."/>
            <person name="Jaromczyk J."/>
            <person name="Schardl C.L."/>
        </authorList>
    </citation>
    <scope>NUCLEOTIDE SEQUENCE [LARGE SCALE GENOMIC DNA]</scope>
    <source>
        <strain evidence="4">1YdBTEX2</strain>
        <plasmid evidence="4">Plasmid pve_Plasmid</plasmid>
    </source>
</reference>
<protein>
    <recommendedName>
        <fullName evidence="2">DAGKc domain-containing protein</fullName>
    </recommendedName>
</protein>
<geneLocation type="plasmid" evidence="4">
    <name>pve_Plasmid</name>
</geneLocation>
<evidence type="ECO:0000256" key="1">
    <source>
        <dbReference type="ARBA" id="ARBA00022490"/>
    </source>
</evidence>
<sequence length="330" mass="35689">MTTLPSPASCDDTADARRIGIILNPLSGRVRRNPGRFSELVSRIPAASIVQTSNPSEMGTALAAWALADNDVLVVIGGDGTLQAALTWLYRQQPEHIPQIMPIAAGTTNMSARAIGLRDNPLTTLEALVAWLEHSGPAPSCLPRPVLQVMDTSTLTLQCGMFFGAGAIVTGVRYFHSRVKPAGVKGIAGPALAFLRMLLALSTRTSGPLLQRVKARIDIGPVQREAPWLLLLATTLDKLMLGSKPFWGAERAAMHFTAIATPSSRLWYALPWVLRGRPTSAMRRDPDYLSHNANSVNIEHLQEYLLDGEIFEVSGKLQLGISADVRFIGL</sequence>
<dbReference type="InterPro" id="IPR001206">
    <property type="entry name" value="Diacylglycerol_kinase_cat_dom"/>
</dbReference>
<dbReference type="SUPFAM" id="SSF111331">
    <property type="entry name" value="NAD kinase/diacylglycerol kinase-like"/>
    <property type="match status" value="1"/>
</dbReference>
<keyword evidence="1" id="KW-0963">Cytoplasm</keyword>
<dbReference type="Pfam" id="PF00781">
    <property type="entry name" value="DAGK_cat"/>
    <property type="match status" value="1"/>
</dbReference>
<dbReference type="Proteomes" id="UP000245431">
    <property type="component" value="Plasmid PVE_plasmid"/>
</dbReference>
<organism evidence="3 4">
    <name type="scientific">Pseudomonas veronii 1YdBTEX2</name>
    <dbReference type="NCBI Taxonomy" id="1295141"/>
    <lineage>
        <taxon>Bacteria</taxon>
        <taxon>Pseudomonadati</taxon>
        <taxon>Pseudomonadota</taxon>
        <taxon>Gammaproteobacteria</taxon>
        <taxon>Pseudomonadales</taxon>
        <taxon>Pseudomonadaceae</taxon>
        <taxon>Pseudomonas</taxon>
    </lineage>
</organism>